<evidence type="ECO:0000313" key="3">
    <source>
        <dbReference type="Proteomes" id="UP000054516"/>
    </source>
</evidence>
<proteinExistence type="predicted"/>
<dbReference type="OMA" id="NHAWLAL"/>
<dbReference type="OrthoDB" id="5552418at2759"/>
<dbReference type="AlphaFoldDB" id="A0A1W2THN2"/>
<gene>
    <name evidence="2" type="ORF">SAMD00023353_0901180</name>
</gene>
<evidence type="ECO:0000313" key="2">
    <source>
        <dbReference type="EMBL" id="GAP87640.2"/>
    </source>
</evidence>
<accession>A0A1W2THN2</accession>
<dbReference type="Proteomes" id="UP000054516">
    <property type="component" value="Unassembled WGS sequence"/>
</dbReference>
<protein>
    <submittedName>
        <fullName evidence="2">Uncharacterized protein</fullName>
    </submittedName>
</protein>
<keyword evidence="3" id="KW-1185">Reference proteome</keyword>
<reference evidence="2" key="1">
    <citation type="submission" date="2016-03" db="EMBL/GenBank/DDBJ databases">
        <title>Draft genome sequence of Rosellinia necatrix.</title>
        <authorList>
            <person name="Kanematsu S."/>
        </authorList>
    </citation>
    <scope>NUCLEOTIDE SEQUENCE [LARGE SCALE GENOMIC DNA]</scope>
    <source>
        <strain evidence="2">W97</strain>
    </source>
</reference>
<feature type="region of interest" description="Disordered" evidence="1">
    <location>
        <begin position="122"/>
        <end position="153"/>
    </location>
</feature>
<evidence type="ECO:0000256" key="1">
    <source>
        <dbReference type="SAM" id="MobiDB-lite"/>
    </source>
</evidence>
<dbReference type="EMBL" id="DF977454">
    <property type="protein sequence ID" value="GAP87640.2"/>
    <property type="molecule type" value="Genomic_DNA"/>
</dbReference>
<name>A0A1W2THN2_ROSNE</name>
<feature type="compositionally biased region" description="Low complexity" evidence="1">
    <location>
        <begin position="306"/>
        <end position="325"/>
    </location>
</feature>
<feature type="region of interest" description="Disordered" evidence="1">
    <location>
        <begin position="304"/>
        <end position="325"/>
    </location>
</feature>
<feature type="compositionally biased region" description="Low complexity" evidence="1">
    <location>
        <begin position="142"/>
        <end position="153"/>
    </location>
</feature>
<organism evidence="2">
    <name type="scientific">Rosellinia necatrix</name>
    <name type="common">White root-rot fungus</name>
    <dbReference type="NCBI Taxonomy" id="77044"/>
    <lineage>
        <taxon>Eukaryota</taxon>
        <taxon>Fungi</taxon>
        <taxon>Dikarya</taxon>
        <taxon>Ascomycota</taxon>
        <taxon>Pezizomycotina</taxon>
        <taxon>Sordariomycetes</taxon>
        <taxon>Xylariomycetidae</taxon>
        <taxon>Xylariales</taxon>
        <taxon>Xylariaceae</taxon>
        <taxon>Rosellinia</taxon>
    </lineage>
</organism>
<sequence>MAGVTSYSGYYQEPAAAFSQPMAYQPEYGQDNRQTQGYSTYNTSMLYNVQQTGAQNTVYDTSQQFPSRQAAGLQMMPTDVASPYFPSESASAATAAGLQPQTASSSTPAVYQPGYTSNIAPMSGMAQAGTSEQVVEEQEYNTAGSASAPEPTPTAALAQMGEAYEQYQSALREIFTNIHNGVLQTASESLLRVSEWLLSKVVDLGLTGDDEALHQDRIKLWRDFNYAWLSLCQKQLDMLRSSLPPQRNQNVLAKDQLKKMGDEVTRLCNSIERHGLVDYECGVWEEQIIEIILQCLEEYDTSYHESSSSVSRPSGVGRPSHLGSR</sequence>